<evidence type="ECO:0000256" key="3">
    <source>
        <dbReference type="ARBA" id="ARBA00023235"/>
    </source>
</evidence>
<evidence type="ECO:0000313" key="9">
    <source>
        <dbReference type="EMBL" id="QTE29055.1"/>
    </source>
</evidence>
<dbReference type="KEGG" id="psic:J4E96_17395"/>
<dbReference type="Gene3D" id="3.30.70.580">
    <property type="entry name" value="Pseudouridine synthase I, catalytic domain, N-terminal subdomain"/>
    <property type="match status" value="1"/>
</dbReference>
<dbReference type="GO" id="GO:0031119">
    <property type="term" value="P:tRNA pseudouridine synthesis"/>
    <property type="evidence" value="ECO:0007669"/>
    <property type="project" value="UniProtKB-UniRule"/>
</dbReference>
<dbReference type="FunFam" id="3.30.70.660:FF:000003">
    <property type="entry name" value="tRNA pseudouridine synthase A"/>
    <property type="match status" value="1"/>
</dbReference>
<keyword evidence="10" id="KW-1185">Reference proteome</keyword>
<evidence type="ECO:0000256" key="4">
    <source>
        <dbReference type="HAMAP-Rule" id="MF_00171"/>
    </source>
</evidence>
<proteinExistence type="inferred from homology"/>
<comment type="function">
    <text evidence="4">Formation of pseudouridine at positions 38, 39 and 40 in the anticodon stem and loop of transfer RNAs.</text>
</comment>
<accession>A0A8A4ZCE2</accession>
<comment type="catalytic activity">
    <reaction evidence="4 7">
        <text>uridine(38/39/40) in tRNA = pseudouridine(38/39/40) in tRNA</text>
        <dbReference type="Rhea" id="RHEA:22376"/>
        <dbReference type="Rhea" id="RHEA-COMP:10085"/>
        <dbReference type="Rhea" id="RHEA-COMP:10087"/>
        <dbReference type="ChEBI" id="CHEBI:65314"/>
        <dbReference type="ChEBI" id="CHEBI:65315"/>
        <dbReference type="EC" id="5.4.99.12"/>
    </reaction>
</comment>
<dbReference type="PANTHER" id="PTHR11142:SF0">
    <property type="entry name" value="TRNA PSEUDOURIDINE SYNTHASE-LIKE 1"/>
    <property type="match status" value="1"/>
</dbReference>
<dbReference type="Gene3D" id="3.30.70.660">
    <property type="entry name" value="Pseudouridine synthase I, catalytic domain, C-terminal subdomain"/>
    <property type="match status" value="1"/>
</dbReference>
<protein>
    <recommendedName>
        <fullName evidence="4">tRNA pseudouridine synthase A</fullName>
        <ecNumber evidence="4">5.4.99.12</ecNumber>
    </recommendedName>
    <alternativeName>
        <fullName evidence="4">tRNA pseudouridine(38-40) synthase</fullName>
    </alternativeName>
    <alternativeName>
        <fullName evidence="4">tRNA pseudouridylate synthase I</fullName>
    </alternativeName>
    <alternativeName>
        <fullName evidence="4">tRNA-uridine isomerase I</fullName>
    </alternativeName>
</protein>
<dbReference type="InterPro" id="IPR020095">
    <property type="entry name" value="PsdUridine_synth_TruA_C"/>
</dbReference>
<dbReference type="Proteomes" id="UP000663937">
    <property type="component" value="Chromosome"/>
</dbReference>
<dbReference type="PIRSF" id="PIRSF001430">
    <property type="entry name" value="tRNA_psdUrid_synth"/>
    <property type="match status" value="1"/>
</dbReference>
<keyword evidence="3 4" id="KW-0413">Isomerase</keyword>
<organism evidence="9 10">
    <name type="scientific">Pengzhenrongella sicca</name>
    <dbReference type="NCBI Taxonomy" id="2819238"/>
    <lineage>
        <taxon>Bacteria</taxon>
        <taxon>Bacillati</taxon>
        <taxon>Actinomycetota</taxon>
        <taxon>Actinomycetes</taxon>
        <taxon>Micrococcales</taxon>
        <taxon>Pengzhenrongella</taxon>
    </lineage>
</organism>
<keyword evidence="2 4" id="KW-0819">tRNA processing</keyword>
<dbReference type="InterPro" id="IPR020103">
    <property type="entry name" value="PsdUridine_synth_cat_dom_sf"/>
</dbReference>
<evidence type="ECO:0000256" key="6">
    <source>
        <dbReference type="PIRSR" id="PIRSR001430-2"/>
    </source>
</evidence>
<evidence type="ECO:0000256" key="7">
    <source>
        <dbReference type="RuleBase" id="RU003792"/>
    </source>
</evidence>
<comment type="subunit">
    <text evidence="4">Homodimer.</text>
</comment>
<dbReference type="SUPFAM" id="SSF55120">
    <property type="entry name" value="Pseudouridine synthase"/>
    <property type="match status" value="1"/>
</dbReference>
<dbReference type="GO" id="GO:0160147">
    <property type="term" value="F:tRNA pseudouridine(38-40) synthase activity"/>
    <property type="evidence" value="ECO:0007669"/>
    <property type="project" value="UniProtKB-EC"/>
</dbReference>
<dbReference type="InterPro" id="IPR020094">
    <property type="entry name" value="TruA/RsuA/RluB/E/F_N"/>
</dbReference>
<reference evidence="9" key="1">
    <citation type="submission" date="2021-03" db="EMBL/GenBank/DDBJ databases">
        <title>Pengzhenrongella sicca gen. nov., sp. nov., a new member of suborder Micrococcineae isolated from High-Arctic tundra soil.</title>
        <authorList>
            <person name="Peng F."/>
        </authorList>
    </citation>
    <scope>NUCLEOTIDE SEQUENCE</scope>
    <source>
        <strain evidence="9">LRZ-2</strain>
    </source>
</reference>
<dbReference type="Pfam" id="PF01416">
    <property type="entry name" value="PseudoU_synth_1"/>
    <property type="match status" value="1"/>
</dbReference>
<gene>
    <name evidence="4 9" type="primary">truA</name>
    <name evidence="9" type="ORF">J4E96_17395</name>
</gene>
<name>A0A8A4ZCE2_9MICO</name>
<evidence type="ECO:0000313" key="10">
    <source>
        <dbReference type="Proteomes" id="UP000663937"/>
    </source>
</evidence>
<feature type="active site" description="Nucleophile" evidence="4 5">
    <location>
        <position position="54"/>
    </location>
</feature>
<dbReference type="EMBL" id="CP071868">
    <property type="protein sequence ID" value="QTE29055.1"/>
    <property type="molecule type" value="Genomic_DNA"/>
</dbReference>
<evidence type="ECO:0000256" key="1">
    <source>
        <dbReference type="ARBA" id="ARBA00009375"/>
    </source>
</evidence>
<dbReference type="EC" id="5.4.99.12" evidence="4"/>
<dbReference type="AlphaFoldDB" id="A0A8A4ZCE2"/>
<evidence type="ECO:0000256" key="2">
    <source>
        <dbReference type="ARBA" id="ARBA00022694"/>
    </source>
</evidence>
<dbReference type="GO" id="GO:0003723">
    <property type="term" value="F:RNA binding"/>
    <property type="evidence" value="ECO:0007669"/>
    <property type="project" value="InterPro"/>
</dbReference>
<evidence type="ECO:0000259" key="8">
    <source>
        <dbReference type="Pfam" id="PF01416"/>
    </source>
</evidence>
<dbReference type="PANTHER" id="PTHR11142">
    <property type="entry name" value="PSEUDOURIDYLATE SYNTHASE"/>
    <property type="match status" value="1"/>
</dbReference>
<feature type="binding site" evidence="4 6">
    <location>
        <position position="123"/>
    </location>
    <ligand>
        <name>substrate</name>
    </ligand>
</feature>
<comment type="caution">
    <text evidence="4">Lacks conserved residue(s) required for the propagation of feature annotation.</text>
</comment>
<sequence length="286" mass="30620">MLRIRLDLSYDGTAFAGWAMQPLLRTVEGLLGEALGVVLRTPAPPRLTVAGRTDAGVHARGQVAHVDVDEGAWAALSGQSARTPGVSLVSRLGGMLPPDLVVHRAEPAPPGFDARFGALRRRYAYRIADHPTLRDPLRRASVLWHPRRLDVAAMHAAALDVVGLQDFAAFCKPRPGASTIRTLELFDWVRPASGPDAGLVVATVQADAFCHHMVRALVGASMAVGEGRRPPQWPGELLAARFRDASIGVVPACGLTLEEVSYPSDAELALRAAETRNHRTPPRTAG</sequence>
<comment type="similarity">
    <text evidence="1 4 7">Belongs to the tRNA pseudouridine synthase TruA family.</text>
</comment>
<dbReference type="HAMAP" id="MF_00171">
    <property type="entry name" value="TruA"/>
    <property type="match status" value="1"/>
</dbReference>
<feature type="domain" description="Pseudouridine synthase I TruA alpha/beta" evidence="8">
    <location>
        <begin position="157"/>
        <end position="263"/>
    </location>
</feature>
<dbReference type="InterPro" id="IPR001406">
    <property type="entry name" value="PsdUridine_synth_TruA"/>
</dbReference>
<dbReference type="CDD" id="cd02570">
    <property type="entry name" value="PseudoU_synth_EcTruA"/>
    <property type="match status" value="1"/>
</dbReference>
<evidence type="ECO:0000256" key="5">
    <source>
        <dbReference type="PIRSR" id="PIRSR001430-1"/>
    </source>
</evidence>
<dbReference type="InterPro" id="IPR020097">
    <property type="entry name" value="PsdUridine_synth_TruA_a/b_dom"/>
</dbReference>